<gene>
    <name evidence="9" type="ORF">J5N97_021739</name>
</gene>
<evidence type="ECO:0000313" key="10">
    <source>
        <dbReference type="Proteomes" id="UP001085076"/>
    </source>
</evidence>
<dbReference type="PANTHER" id="PTHR48020">
    <property type="entry name" value="PROTON MYO-INOSITOL COTRANSPORTER"/>
    <property type="match status" value="1"/>
</dbReference>
<evidence type="ECO:0000256" key="5">
    <source>
        <dbReference type="ARBA" id="ARBA00022989"/>
    </source>
</evidence>
<feature type="transmembrane region" description="Helical" evidence="7">
    <location>
        <begin position="626"/>
        <end position="649"/>
    </location>
</feature>
<dbReference type="InterPro" id="IPR005829">
    <property type="entry name" value="Sugar_transporter_CS"/>
</dbReference>
<evidence type="ECO:0000256" key="6">
    <source>
        <dbReference type="ARBA" id="ARBA00023136"/>
    </source>
</evidence>
<reference evidence="9" key="2">
    <citation type="journal article" date="2022" name="Hortic Res">
        <title>The genome of Dioscorea zingiberensis sheds light on the biosynthesis, origin and evolution of the medicinally important diosgenin saponins.</title>
        <authorList>
            <person name="Li Y."/>
            <person name="Tan C."/>
            <person name="Li Z."/>
            <person name="Guo J."/>
            <person name="Li S."/>
            <person name="Chen X."/>
            <person name="Wang C."/>
            <person name="Dai X."/>
            <person name="Yang H."/>
            <person name="Song W."/>
            <person name="Hou L."/>
            <person name="Xu J."/>
            <person name="Tong Z."/>
            <person name="Xu A."/>
            <person name="Yuan X."/>
            <person name="Wang W."/>
            <person name="Yang Q."/>
            <person name="Chen L."/>
            <person name="Sun Z."/>
            <person name="Wang K."/>
            <person name="Pan B."/>
            <person name="Chen J."/>
            <person name="Bao Y."/>
            <person name="Liu F."/>
            <person name="Qi X."/>
            <person name="Gang D.R."/>
            <person name="Wen J."/>
            <person name="Li J."/>
        </authorList>
    </citation>
    <scope>NUCLEOTIDE SEQUENCE</scope>
    <source>
        <strain evidence="9">Dzin_1.0</strain>
    </source>
</reference>
<feature type="transmembrane region" description="Helical" evidence="7">
    <location>
        <begin position="44"/>
        <end position="63"/>
    </location>
</feature>
<evidence type="ECO:0000256" key="4">
    <source>
        <dbReference type="ARBA" id="ARBA00022692"/>
    </source>
</evidence>
<reference evidence="9" key="1">
    <citation type="submission" date="2021-03" db="EMBL/GenBank/DDBJ databases">
        <authorList>
            <person name="Li Z."/>
            <person name="Yang C."/>
        </authorList>
    </citation>
    <scope>NUCLEOTIDE SEQUENCE</scope>
    <source>
        <strain evidence="9">Dzin_1.0</strain>
        <tissue evidence="9">Leaf</tissue>
    </source>
</reference>
<evidence type="ECO:0000256" key="2">
    <source>
        <dbReference type="ARBA" id="ARBA00010992"/>
    </source>
</evidence>
<proteinExistence type="inferred from homology"/>
<evidence type="ECO:0000256" key="7">
    <source>
        <dbReference type="SAM" id="Phobius"/>
    </source>
</evidence>
<evidence type="ECO:0000256" key="1">
    <source>
        <dbReference type="ARBA" id="ARBA00004141"/>
    </source>
</evidence>
<feature type="domain" description="Major facilitator superfamily (MFS) profile" evidence="8">
    <location>
        <begin position="7"/>
        <end position="720"/>
    </location>
</feature>
<dbReference type="AlphaFoldDB" id="A0A9D5CA49"/>
<dbReference type="Proteomes" id="UP001085076">
    <property type="component" value="Miscellaneous, Linkage group lg06"/>
</dbReference>
<feature type="transmembrane region" description="Helical" evidence="7">
    <location>
        <begin position="142"/>
        <end position="159"/>
    </location>
</feature>
<dbReference type="PANTHER" id="PTHR48020:SF35">
    <property type="entry name" value="SUGAR TRANSPORTER"/>
    <property type="match status" value="1"/>
</dbReference>
<dbReference type="GO" id="GO:0022857">
    <property type="term" value="F:transmembrane transporter activity"/>
    <property type="evidence" value="ECO:0007669"/>
    <property type="project" value="InterPro"/>
</dbReference>
<dbReference type="GO" id="GO:0016020">
    <property type="term" value="C:membrane"/>
    <property type="evidence" value="ECO:0007669"/>
    <property type="project" value="UniProtKB-SubCell"/>
</dbReference>
<feature type="transmembrane region" description="Helical" evidence="7">
    <location>
        <begin position="165"/>
        <end position="185"/>
    </location>
</feature>
<comment type="similarity">
    <text evidence="2">Belongs to the major facilitator superfamily. Sugar transporter (TC 2.A.1.1) family.</text>
</comment>
<keyword evidence="4 7" id="KW-0812">Transmembrane</keyword>
<comment type="caution">
    <text evidence="9">The sequence shown here is derived from an EMBL/GenBank/DDBJ whole genome shotgun (WGS) entry which is preliminary data.</text>
</comment>
<dbReference type="PROSITE" id="PS00217">
    <property type="entry name" value="SUGAR_TRANSPORT_2"/>
    <property type="match status" value="1"/>
</dbReference>
<evidence type="ECO:0000256" key="3">
    <source>
        <dbReference type="ARBA" id="ARBA00022448"/>
    </source>
</evidence>
<comment type="subcellular location">
    <subcellularLocation>
        <location evidence="1">Membrane</location>
        <topology evidence="1">Multi-pass membrane protein</topology>
    </subcellularLocation>
</comment>
<name>A0A9D5CA49_9LILI</name>
<dbReference type="Gene3D" id="1.20.1250.20">
    <property type="entry name" value="MFS general substrate transporter like domains"/>
    <property type="match status" value="2"/>
</dbReference>
<accession>A0A9D5CA49</accession>
<dbReference type="SUPFAM" id="SSF103473">
    <property type="entry name" value="MFS general substrate transporter"/>
    <property type="match status" value="1"/>
</dbReference>
<sequence>MRGAVIVAAVASICSLLQGWDNAAIAGAILFIKRDYELEKNPKIEGLIVAMSFIGATIVTTFSGAISDWIGRRPLLILSSVFYFISGLLMFWAPNIYVLLVARLVDGFGVGLAVMLVPVYISEIAPSDVRGFLNTLPQFSGCGGIFLSYSMIFTMSLIAKPDWRLILGALAIPSVISLVLTIFYLPESPRWLVSKGRMMEAKLVLQRLRGKEDVSGEMALLVEGLSANGEASIEEYVLGPANELTDDHEPTDQNERVIVFGLEDGQCWVARLVAGQSVIGSALVHVYCNGSIDNQICPIKDHVVALFGCVHRNLPEIGSLRSTMFPNFGSMFTMSEQNLRTEQFYEEIGQMEGEGYASDTVHSNTEENLQTPLLSRQTTGTEGDEIVPLCVNNDTLIDIPRNMQGCEVIVGGMGIGGGWQLAWNWLEREGADGKMEVEFKRIYLRQEGFPESGNASGTMLAGADLPEQPKYINASALVSVPALCPKELMDQDPSGPVMFHPLKNAAKGPRWSYIFEAGVRHALFLGIGIQLLQQFAGITGVLYYAPQILKQAGAEVLLENMGINSDSSAFLLSALATLLMLPCIAVTMRLVDIIGRRSMLLATIPALIVSSLILTVVNLVPMKIMFHAALSTIGIVIYICCFFLGFGPIPSILCSEMFPTCIRGVCISVCFLAFCLGAITVTFSVPMLLGSIGFAGLFGINAVACIIALLFVYLKIPETKGIPLEIITELFAVATKKIERNQYL</sequence>
<dbReference type="PRINTS" id="PR00171">
    <property type="entry name" value="SUGRTRNSPORT"/>
</dbReference>
<protein>
    <recommendedName>
        <fullName evidence="8">Major facilitator superfamily (MFS) profile domain-containing protein</fullName>
    </recommendedName>
</protein>
<dbReference type="PROSITE" id="PS50850">
    <property type="entry name" value="MFS"/>
    <property type="match status" value="1"/>
</dbReference>
<keyword evidence="10" id="KW-1185">Reference proteome</keyword>
<evidence type="ECO:0000259" key="8">
    <source>
        <dbReference type="PROSITE" id="PS50850"/>
    </source>
</evidence>
<dbReference type="EMBL" id="JAGGNH010000006">
    <property type="protein sequence ID" value="KAJ0968862.1"/>
    <property type="molecule type" value="Genomic_DNA"/>
</dbReference>
<keyword evidence="6 7" id="KW-0472">Membrane</keyword>
<feature type="transmembrane region" description="Helical" evidence="7">
    <location>
        <begin position="569"/>
        <end position="588"/>
    </location>
</feature>
<dbReference type="InterPro" id="IPR005828">
    <property type="entry name" value="MFS_sugar_transport-like"/>
</dbReference>
<keyword evidence="3" id="KW-0813">Transport</keyword>
<dbReference type="Pfam" id="PF00083">
    <property type="entry name" value="Sugar_tr"/>
    <property type="match status" value="2"/>
</dbReference>
<feature type="transmembrane region" description="Helical" evidence="7">
    <location>
        <begin position="661"/>
        <end position="685"/>
    </location>
</feature>
<keyword evidence="5 7" id="KW-1133">Transmembrane helix</keyword>
<dbReference type="InterPro" id="IPR020846">
    <property type="entry name" value="MFS_dom"/>
</dbReference>
<feature type="transmembrane region" description="Helical" evidence="7">
    <location>
        <begin position="75"/>
        <end position="94"/>
    </location>
</feature>
<dbReference type="OrthoDB" id="5296287at2759"/>
<feature type="transmembrane region" description="Helical" evidence="7">
    <location>
        <begin position="691"/>
        <end position="714"/>
    </location>
</feature>
<feature type="transmembrane region" description="Helical" evidence="7">
    <location>
        <begin position="100"/>
        <end position="121"/>
    </location>
</feature>
<dbReference type="InterPro" id="IPR036259">
    <property type="entry name" value="MFS_trans_sf"/>
</dbReference>
<evidence type="ECO:0000313" key="9">
    <source>
        <dbReference type="EMBL" id="KAJ0968862.1"/>
    </source>
</evidence>
<dbReference type="InterPro" id="IPR003663">
    <property type="entry name" value="Sugar/inositol_transpt"/>
</dbReference>
<dbReference type="PROSITE" id="PS00216">
    <property type="entry name" value="SUGAR_TRANSPORT_1"/>
    <property type="match status" value="2"/>
</dbReference>
<feature type="transmembrane region" description="Helical" evidence="7">
    <location>
        <begin position="600"/>
        <end position="620"/>
    </location>
</feature>
<dbReference type="InterPro" id="IPR050814">
    <property type="entry name" value="Myo-inositol_Transporter"/>
</dbReference>
<organism evidence="9 10">
    <name type="scientific">Dioscorea zingiberensis</name>
    <dbReference type="NCBI Taxonomy" id="325984"/>
    <lineage>
        <taxon>Eukaryota</taxon>
        <taxon>Viridiplantae</taxon>
        <taxon>Streptophyta</taxon>
        <taxon>Embryophyta</taxon>
        <taxon>Tracheophyta</taxon>
        <taxon>Spermatophyta</taxon>
        <taxon>Magnoliopsida</taxon>
        <taxon>Liliopsida</taxon>
        <taxon>Dioscoreales</taxon>
        <taxon>Dioscoreaceae</taxon>
        <taxon>Dioscorea</taxon>
    </lineage>
</organism>